<geneLocation type="plastid" evidence="3"/>
<name>A0A1C9CEJ4_9RHOD</name>
<sequence length="175" mass="20269">MIPKNQESCIDIDNFFTMNLGNWLTQKTSYNPSSKKHTTSTTKTFIKKIEDHTSILNLLNNNKYENLSTTNKIQAYNITSEKGRREASSVLTYIEQHDSKSDGIIYKIGTNKNNQNTIGEFQLIGNVLKILIKHKRFAIEEKIWFINKNLKLTKSIIKREDHCVLISFVSEIKIE</sequence>
<dbReference type="EC" id="4.-.-.-" evidence="2"/>
<comment type="function">
    <text evidence="2">Covalently attaches a chromophore to Cys residue(s) of phycobiliproteins.</text>
</comment>
<evidence type="ECO:0000313" key="3">
    <source>
        <dbReference type="EMBL" id="AOM66787.1"/>
    </source>
</evidence>
<organism evidence="3">
    <name type="scientific">Erythrotrichia carnea</name>
    <dbReference type="NCBI Taxonomy" id="35151"/>
    <lineage>
        <taxon>Eukaryota</taxon>
        <taxon>Rhodophyta</taxon>
        <taxon>Compsopogonophyceae</taxon>
        <taxon>Erythropeltidales</taxon>
        <taxon>Erythrotrichiaceae</taxon>
        <taxon>Erythrotrichia</taxon>
    </lineage>
</organism>
<dbReference type="GO" id="GO:0017006">
    <property type="term" value="P:protein-tetrapyrrole linkage"/>
    <property type="evidence" value="ECO:0007669"/>
    <property type="project" value="UniProtKB-UniRule"/>
</dbReference>
<dbReference type="GeneID" id="29073961"/>
<dbReference type="InterPro" id="IPR012674">
    <property type="entry name" value="Calycin"/>
</dbReference>
<dbReference type="Pfam" id="PF09367">
    <property type="entry name" value="CpeS"/>
    <property type="match status" value="1"/>
</dbReference>
<protein>
    <recommendedName>
        <fullName evidence="2">Chromophore lyase CpcS/CpeS</fullName>
        <ecNumber evidence="2">4.-.-.-</ecNumber>
    </recommendedName>
</protein>
<gene>
    <name evidence="3" type="primary">ycf58</name>
    <name evidence="2" type="synonym">cpcS</name>
    <name evidence="3" type="ORF">Eryt_119</name>
</gene>
<evidence type="ECO:0000256" key="2">
    <source>
        <dbReference type="HAMAP-Rule" id="MF_01459"/>
    </source>
</evidence>
<reference evidence="3" key="2">
    <citation type="submission" date="2017-07" db="EMBL/GenBank/DDBJ databases">
        <authorList>
            <person name="Sun Z.S."/>
            <person name="Albrecht U."/>
            <person name="Echele G."/>
            <person name="Lee C.C."/>
        </authorList>
    </citation>
    <scope>NUCLEOTIDE SEQUENCE</scope>
</reference>
<dbReference type="Gene3D" id="2.40.128.20">
    <property type="match status" value="1"/>
</dbReference>
<dbReference type="InterPro" id="IPR018536">
    <property type="entry name" value="CpcS/CpeS"/>
</dbReference>
<dbReference type="RefSeq" id="YP_009297444.1">
    <property type="nucleotide sequence ID" value="NC_031176.2"/>
</dbReference>
<evidence type="ECO:0000256" key="1">
    <source>
        <dbReference type="ARBA" id="ARBA00023239"/>
    </source>
</evidence>
<dbReference type="HAMAP" id="MF_01459">
    <property type="entry name" value="Chrphore_lyase_CpxS"/>
    <property type="match status" value="1"/>
</dbReference>
<dbReference type="AlphaFoldDB" id="A0A1C9CEJ4"/>
<keyword evidence="1 2" id="KW-0456">Lyase</keyword>
<proteinExistence type="inferred from homology"/>
<dbReference type="EMBL" id="KX284721">
    <property type="protein sequence ID" value="AOM66787.1"/>
    <property type="molecule type" value="Genomic_DNA"/>
</dbReference>
<dbReference type="GO" id="GO:0016829">
    <property type="term" value="F:lyase activity"/>
    <property type="evidence" value="ECO:0007669"/>
    <property type="project" value="UniProtKB-KW"/>
</dbReference>
<accession>A0A1C9CEJ4</accession>
<comment type="similarity">
    <text evidence="2">Belongs to the CpcS/CpeS biliprotein lyase family.</text>
</comment>
<reference evidence="3" key="1">
    <citation type="journal article" date="2016" name="BMC Biol.">
        <title>Parallel evolution of highly conserved plastid genome architecture in red seaweeds and seed plants.</title>
        <authorList>
            <person name="Lee J."/>
            <person name="Cho C.H."/>
            <person name="Park S.I."/>
            <person name="Choi J.W."/>
            <person name="Song H.S."/>
            <person name="West J.A."/>
            <person name="Bhattacharya D."/>
            <person name="Yoon H.S."/>
        </authorList>
    </citation>
    <scope>NUCLEOTIDE SEQUENCE</scope>
</reference>
<keyword evidence="3" id="KW-0934">Plastid</keyword>